<dbReference type="CDD" id="cd23668">
    <property type="entry name" value="GH55_beta13glucanase-like"/>
    <property type="match status" value="1"/>
</dbReference>
<name>A0A8S0WQ06_CYCAE</name>
<comment type="caution">
    <text evidence="2">The sequence shown here is derived from an EMBL/GenBank/DDBJ whole genome shotgun (WGS) entry which is preliminary data.</text>
</comment>
<dbReference type="PANTHER" id="PTHR33928:SF2">
    <property type="entry name" value="PECTATE LYASE SUPERFAMILY PROTEIN DOMAIN-CONTAINING PROTEIN-RELATED"/>
    <property type="match status" value="1"/>
</dbReference>
<dbReference type="InterPro" id="IPR039279">
    <property type="entry name" value="QRT3-like"/>
</dbReference>
<keyword evidence="3" id="KW-1185">Reference proteome</keyword>
<gene>
    <name evidence="2" type="ORF">AAE3_LOCUS10198</name>
</gene>
<evidence type="ECO:0000259" key="1">
    <source>
        <dbReference type="Pfam" id="PF12708"/>
    </source>
</evidence>
<protein>
    <recommendedName>
        <fullName evidence="1">Rhamnogalacturonase A/B/Epimerase-like pectate lyase domain-containing protein</fullName>
    </recommendedName>
</protein>
<proteinExistence type="predicted"/>
<evidence type="ECO:0000313" key="3">
    <source>
        <dbReference type="Proteomes" id="UP000467700"/>
    </source>
</evidence>
<dbReference type="SUPFAM" id="SSF51126">
    <property type="entry name" value="Pectin lyase-like"/>
    <property type="match status" value="2"/>
</dbReference>
<feature type="domain" description="Rhamnogalacturonase A/B/Epimerase-like pectate lyase" evidence="1">
    <location>
        <begin position="22"/>
        <end position="47"/>
    </location>
</feature>
<dbReference type="Pfam" id="PF12708">
    <property type="entry name" value="Pect-lyase_RHGA_epim"/>
    <property type="match status" value="3"/>
</dbReference>
<evidence type="ECO:0000313" key="2">
    <source>
        <dbReference type="EMBL" id="CAA7267897.1"/>
    </source>
</evidence>
<reference evidence="2 3" key="1">
    <citation type="submission" date="2020-01" db="EMBL/GenBank/DDBJ databases">
        <authorList>
            <person name="Gupta K D."/>
        </authorList>
    </citation>
    <scope>NUCLEOTIDE SEQUENCE [LARGE SCALE GENOMIC DNA]</scope>
</reference>
<dbReference type="OrthoDB" id="1046782at2759"/>
<dbReference type="GO" id="GO:0004650">
    <property type="term" value="F:polygalacturonase activity"/>
    <property type="evidence" value="ECO:0007669"/>
    <property type="project" value="InterPro"/>
</dbReference>
<dbReference type="InterPro" id="IPR024535">
    <property type="entry name" value="RHGA/B-epi-like_pectate_lyase"/>
</dbReference>
<dbReference type="Proteomes" id="UP000467700">
    <property type="component" value="Unassembled WGS sequence"/>
</dbReference>
<accession>A0A8S0WQ06</accession>
<organism evidence="2 3">
    <name type="scientific">Cyclocybe aegerita</name>
    <name type="common">Black poplar mushroom</name>
    <name type="synonym">Agrocybe aegerita</name>
    <dbReference type="NCBI Taxonomy" id="1973307"/>
    <lineage>
        <taxon>Eukaryota</taxon>
        <taxon>Fungi</taxon>
        <taxon>Dikarya</taxon>
        <taxon>Basidiomycota</taxon>
        <taxon>Agaricomycotina</taxon>
        <taxon>Agaricomycetes</taxon>
        <taxon>Agaricomycetidae</taxon>
        <taxon>Agaricales</taxon>
        <taxon>Agaricineae</taxon>
        <taxon>Bolbitiaceae</taxon>
        <taxon>Cyclocybe</taxon>
    </lineage>
</organism>
<feature type="domain" description="Rhamnogalacturonase A/B/Epimerase-like pectate lyase" evidence="1">
    <location>
        <begin position="320"/>
        <end position="380"/>
    </location>
</feature>
<sequence length="470" mass="50005">METIKHQGISAFNENPSEYQVFRNVKDFGAKGDGVVDDTVAINNAIALGNRCGGVIDANPYIAGGQYYINQNNFFRSVRNFIIDLRQVPSTNSGTGLHWQVSQATSLVNIVVEMSTAPDTAHQGIFMENGSGGFMGDLIFNGGKFGIWVGNQQFTVRNITINNAQTAVLQVWNWGWVFQDVSINNCQVGFDMSAGGVAQGTQTAGAIAIIDASITDTPVFVRTSQPSNDRLDGSIVINNAELANVPIAVGVAGGPTVLAGGTMRIASWGQGNAYKGTNGTGVFTQGPIAPAHKSPSLLDHSGRIFGRTHPQYANYAPSQFVSVRDYGAKGDGITDDTDAIKAILRRFAGCKIIFFDAGTYIVTSTITIPVGTHVVGEAWSVIAGKGLSFQDQSKPNPVVRVGQPYSQGAMEITDMLFTTIGPAAGAIVVEWNVRQPFGLAGGAGMWDSHIRIGGGDIDWCYSILELLIPF</sequence>
<dbReference type="Gene3D" id="2.160.20.10">
    <property type="entry name" value="Single-stranded right-handed beta-helix, Pectin lyase-like"/>
    <property type="match status" value="3"/>
</dbReference>
<dbReference type="AlphaFoldDB" id="A0A8S0WQ06"/>
<dbReference type="InterPro" id="IPR011050">
    <property type="entry name" value="Pectin_lyase_fold/virulence"/>
</dbReference>
<feature type="domain" description="Rhamnogalacturonase A/B/Epimerase-like pectate lyase" evidence="1">
    <location>
        <begin position="54"/>
        <end position="191"/>
    </location>
</feature>
<dbReference type="EMBL" id="CACVBS010000064">
    <property type="protein sequence ID" value="CAA7267897.1"/>
    <property type="molecule type" value="Genomic_DNA"/>
</dbReference>
<dbReference type="PANTHER" id="PTHR33928">
    <property type="entry name" value="POLYGALACTURONASE QRT3"/>
    <property type="match status" value="1"/>
</dbReference>
<dbReference type="InterPro" id="IPR012334">
    <property type="entry name" value="Pectin_lyas_fold"/>
</dbReference>